<proteinExistence type="predicted"/>
<keyword evidence="1" id="KW-0813">Transport</keyword>
<dbReference type="SUPFAM" id="SSF52540">
    <property type="entry name" value="P-loop containing nucleoside triphosphate hydrolases"/>
    <property type="match status" value="1"/>
</dbReference>
<dbReference type="SMART" id="SM00382">
    <property type="entry name" value="AAA"/>
    <property type="match status" value="1"/>
</dbReference>
<dbReference type="PROSITE" id="PS50893">
    <property type="entry name" value="ABC_TRANSPORTER_2"/>
    <property type="match status" value="1"/>
</dbReference>
<evidence type="ECO:0000259" key="4">
    <source>
        <dbReference type="PROSITE" id="PS50893"/>
    </source>
</evidence>
<dbReference type="PANTHER" id="PTHR42788:SF19">
    <property type="entry name" value="ALIPHATIC SULFONATES IMPORT ATP-BINDING PROTEIN SSUB 2"/>
    <property type="match status" value="1"/>
</dbReference>
<dbReference type="Pfam" id="PF00005">
    <property type="entry name" value="ABC_tran"/>
    <property type="match status" value="1"/>
</dbReference>
<gene>
    <name evidence="5" type="ORF">DZF91_27075</name>
</gene>
<comment type="caution">
    <text evidence="5">The sequence shown here is derived from an EMBL/GenBank/DDBJ whole genome shotgun (WGS) entry which is preliminary data.</text>
</comment>
<evidence type="ECO:0000256" key="3">
    <source>
        <dbReference type="ARBA" id="ARBA00022840"/>
    </source>
</evidence>
<dbReference type="InterPro" id="IPR017871">
    <property type="entry name" value="ABC_transporter-like_CS"/>
</dbReference>
<reference evidence="5 6" key="1">
    <citation type="submission" date="2018-08" db="EMBL/GenBank/DDBJ databases">
        <title>Actinomadura jelena sp. nov., a novel Actinomycete isolated from soil in Chad.</title>
        <authorList>
            <person name="Shi L."/>
        </authorList>
    </citation>
    <scope>NUCLEOTIDE SEQUENCE [LARGE SCALE GENOMIC DNA]</scope>
    <source>
        <strain evidence="5 6">NEAU-G17</strain>
    </source>
</reference>
<sequence>MTERTPAAESGGGPRLELAGVSKVYDDGTAALAEVTLGVGGGELVSVVGPSGCGKSTLLRIAAGLEAPTSGTVRHAPERIGYVFQDPALLPWRTVRANVELLMELRGTPRAERRERAGRALELVGLAEFARHRPGALSGGMRMRVSLARTLADDPDALLLDEPFGALDEITRAGLGDELAALLAARPRPAVLVTHSVAEAAFLSSTVLVMSARPGRVVARVEIPFPFPRERSLRATPEFAEVVADLTGRLYRGMAEVA</sequence>
<dbReference type="Proteomes" id="UP000261811">
    <property type="component" value="Unassembled WGS sequence"/>
</dbReference>
<dbReference type="EMBL" id="QURH01000770">
    <property type="protein sequence ID" value="RFU38552.1"/>
    <property type="molecule type" value="Genomic_DNA"/>
</dbReference>
<dbReference type="GO" id="GO:0016887">
    <property type="term" value="F:ATP hydrolysis activity"/>
    <property type="evidence" value="ECO:0007669"/>
    <property type="project" value="InterPro"/>
</dbReference>
<protein>
    <submittedName>
        <fullName evidence="5">ABC transporter ATP-binding protein</fullName>
    </submittedName>
</protein>
<accession>A0A372JEX9</accession>
<dbReference type="InterPro" id="IPR050166">
    <property type="entry name" value="ABC_transporter_ATP-bind"/>
</dbReference>
<evidence type="ECO:0000313" key="6">
    <source>
        <dbReference type="Proteomes" id="UP000261811"/>
    </source>
</evidence>
<dbReference type="InterPro" id="IPR027417">
    <property type="entry name" value="P-loop_NTPase"/>
</dbReference>
<dbReference type="OrthoDB" id="3514167at2"/>
<dbReference type="InterPro" id="IPR003439">
    <property type="entry name" value="ABC_transporter-like_ATP-bd"/>
</dbReference>
<evidence type="ECO:0000313" key="5">
    <source>
        <dbReference type="EMBL" id="RFU38552.1"/>
    </source>
</evidence>
<name>A0A372JEX9_9ACTN</name>
<evidence type="ECO:0000256" key="1">
    <source>
        <dbReference type="ARBA" id="ARBA00022448"/>
    </source>
</evidence>
<dbReference type="CDD" id="cd03293">
    <property type="entry name" value="ABC_NrtD_SsuB_transporters"/>
    <property type="match status" value="1"/>
</dbReference>
<dbReference type="AlphaFoldDB" id="A0A372JEX9"/>
<dbReference type="PANTHER" id="PTHR42788">
    <property type="entry name" value="TAURINE IMPORT ATP-BINDING PROTEIN-RELATED"/>
    <property type="match status" value="1"/>
</dbReference>
<evidence type="ECO:0000256" key="2">
    <source>
        <dbReference type="ARBA" id="ARBA00022741"/>
    </source>
</evidence>
<dbReference type="Gene3D" id="3.40.50.300">
    <property type="entry name" value="P-loop containing nucleotide triphosphate hydrolases"/>
    <property type="match status" value="1"/>
</dbReference>
<organism evidence="5 6">
    <name type="scientific">Actinomadura logoneensis</name>
    <dbReference type="NCBI Taxonomy" id="2293572"/>
    <lineage>
        <taxon>Bacteria</taxon>
        <taxon>Bacillati</taxon>
        <taxon>Actinomycetota</taxon>
        <taxon>Actinomycetes</taxon>
        <taxon>Streptosporangiales</taxon>
        <taxon>Thermomonosporaceae</taxon>
        <taxon>Actinomadura</taxon>
    </lineage>
</organism>
<dbReference type="RefSeq" id="WP_117359990.1">
    <property type="nucleotide sequence ID" value="NZ_QURH01000770.1"/>
</dbReference>
<keyword evidence="6" id="KW-1185">Reference proteome</keyword>
<dbReference type="InterPro" id="IPR003593">
    <property type="entry name" value="AAA+_ATPase"/>
</dbReference>
<dbReference type="GO" id="GO:0005524">
    <property type="term" value="F:ATP binding"/>
    <property type="evidence" value="ECO:0007669"/>
    <property type="project" value="UniProtKB-KW"/>
</dbReference>
<dbReference type="PROSITE" id="PS00211">
    <property type="entry name" value="ABC_TRANSPORTER_1"/>
    <property type="match status" value="1"/>
</dbReference>
<keyword evidence="2" id="KW-0547">Nucleotide-binding</keyword>
<keyword evidence="3 5" id="KW-0067">ATP-binding</keyword>
<feature type="domain" description="ABC transporter" evidence="4">
    <location>
        <begin position="16"/>
        <end position="237"/>
    </location>
</feature>